<dbReference type="SUPFAM" id="SSF52151">
    <property type="entry name" value="FabD/lysophospholipase-like"/>
    <property type="match status" value="1"/>
</dbReference>
<evidence type="ECO:0000259" key="6">
    <source>
        <dbReference type="PROSITE" id="PS51635"/>
    </source>
</evidence>
<dbReference type="Proteomes" id="UP000030703">
    <property type="component" value="Unassembled WGS sequence"/>
</dbReference>
<dbReference type="PROSITE" id="PS51635">
    <property type="entry name" value="PNPLA"/>
    <property type="match status" value="1"/>
</dbReference>
<feature type="active site" description="Proton acceptor" evidence="4">
    <location>
        <position position="753"/>
    </location>
</feature>
<dbReference type="InterPro" id="IPR002641">
    <property type="entry name" value="PNPLA_dom"/>
</dbReference>
<dbReference type="PANTHER" id="PTHR24185">
    <property type="entry name" value="CALCIUM-INDEPENDENT PHOSPHOLIPASE A2-GAMMA"/>
    <property type="match status" value="1"/>
</dbReference>
<feature type="short sequence motif" description="GXSXG" evidence="4">
    <location>
        <begin position="596"/>
        <end position="600"/>
    </location>
</feature>
<sequence length="1045" mass="116582">MLARNTNTRTTVDDVLADNRWMTVSEQCGSLSIQLTPLLAERLDDTQHTAGMALLIGSPTSGELSDHLKATSSDGDILLNVDPRTKVLHVACPTLARHVGTEDHCPGDNIEWARVSDVRASQSLAAIYSRLLGPFTHVVCVFASSFTSTAELGTFLSTWLRSAWSGTQVSNSSSASAHSMPHDLLVALPRLIVLTEEKSFPGSDFLENLKASLEAIVFEQTGFFLNRAFSSFTVKDTSTEACLLRQRRYTKLTALLASECAASRRTFQRLNMLYDAHTMVDLFSRAYHCLLTNVVFNPVAASRAWSPVPPNAAQQVVRFLSEHKDEETLRTFALPYLVSAIRANAYPAEAHPFDFPLIFDTLYKSIWHHAARTVCLKTDMYLLVENMVRDPVNTVVAVDNDGTTTRVRTVKSMSRLNSTNSQHTVTFVDSKSNDKSNDRQTQPKKVPTGRLCQEGDTVDLDTPMSSHERRHLLFLATSRDRWRSHKVHDYCPACILRRPEYGLPCGHMYCEYDIRRLGRKIRRETYAVEECTCCQACFTGVVFKFRPKTKGIRVLALDGGGVRGIIMLQCLHMLQSMLWVFLPGMPIIDLFDVCAGTSSGGICALSLAHKGMSVKKAIQDFTDLSQRVFVSQPIWARAFNLIARGSIYGSSAIDEALKRHYGESKLSDYTPATARAAKILVTVKGTPKGDHILSNFNGVGLDNSHKDFEQTFCHPDDEEGQKAILAWEAARSTSAAPVIFPTFTIDGVGTFQDGAMWRNNPADVALSLVPALTQGHCLPDILLSIGTGFEKRLQRGHRESQPPTRVTIPLIDLLCRLYAFMGDNIVTDGEKFHNHIMAGRSDVGSRFRRLNVPLSEGYPSLDDASSIPRLMDEAAAHFKSHPVLQEVLDSIIPSFFYFEVSSRPIRHRTHVSFCGRILCDIQPGHRLKHFIKDLRIRGAEFSINGKFTALDSVGEWNGREVDFEIPVRGTVAGLHTRLEIFLCWNMLGRQSKEMISCSPFSLNEIMEAQGWDSPQSRALRQPVRSGRKRGIDCHAAWKRITKARR</sequence>
<dbReference type="GO" id="GO:0016042">
    <property type="term" value="P:lipid catabolic process"/>
    <property type="evidence" value="ECO:0007669"/>
    <property type="project" value="UniProtKB-UniRule"/>
</dbReference>
<feature type="short sequence motif" description="DGA/G" evidence="4">
    <location>
        <begin position="753"/>
        <end position="755"/>
    </location>
</feature>
<proteinExistence type="predicted"/>
<dbReference type="PANTHER" id="PTHR24185:SF1">
    <property type="entry name" value="CALCIUM-INDEPENDENT PHOSPHOLIPASE A2-GAMMA"/>
    <property type="match status" value="1"/>
</dbReference>
<name>W9ZB14_FUSOX</name>
<evidence type="ECO:0000256" key="3">
    <source>
        <dbReference type="ARBA" id="ARBA00023098"/>
    </source>
</evidence>
<evidence type="ECO:0000313" key="7">
    <source>
        <dbReference type="EMBL" id="EXK25458.1"/>
    </source>
</evidence>
<evidence type="ECO:0000256" key="2">
    <source>
        <dbReference type="ARBA" id="ARBA00022963"/>
    </source>
</evidence>
<dbReference type="EMBL" id="KI980359">
    <property type="protein sequence ID" value="EXK25458.1"/>
    <property type="molecule type" value="Genomic_DNA"/>
</dbReference>
<dbReference type="GO" id="GO:0047499">
    <property type="term" value="F:calcium-independent phospholipase A2 activity"/>
    <property type="evidence" value="ECO:0007669"/>
    <property type="project" value="TreeGrafter"/>
</dbReference>
<feature type="active site" description="Nucleophile" evidence="4">
    <location>
        <position position="598"/>
    </location>
</feature>
<keyword evidence="2 4" id="KW-0442">Lipid degradation</keyword>
<dbReference type="InterPro" id="IPR016035">
    <property type="entry name" value="Acyl_Trfase/lysoPLipase"/>
</dbReference>
<dbReference type="VEuPathDB" id="FungiDB:FOMG_17885"/>
<keyword evidence="3 4" id="KW-0443">Lipid metabolism</keyword>
<evidence type="ECO:0000256" key="4">
    <source>
        <dbReference type="PROSITE-ProRule" id="PRU01161"/>
    </source>
</evidence>
<evidence type="ECO:0000256" key="5">
    <source>
        <dbReference type="SAM" id="MobiDB-lite"/>
    </source>
</evidence>
<dbReference type="AlphaFoldDB" id="W9ZB14"/>
<reference evidence="7" key="1">
    <citation type="submission" date="2012-04" db="EMBL/GenBank/DDBJ databases">
        <title>The Genome Sequence of Fusarium oxysporum melonis.</title>
        <authorList>
            <consortium name="The Broad Institute Genome Sequencing Platform"/>
            <person name="Ma L.-J."/>
            <person name="Gale L.R."/>
            <person name="Schwartz D.C."/>
            <person name="Zhou S."/>
            <person name="Corby-Kistler H."/>
            <person name="Young S.K."/>
            <person name="Zeng Q."/>
            <person name="Gargeya S."/>
            <person name="Fitzgerald M."/>
            <person name="Haas B."/>
            <person name="Abouelleil A."/>
            <person name="Alvarado L."/>
            <person name="Arachchi H.M."/>
            <person name="Berlin A."/>
            <person name="Brown A."/>
            <person name="Chapman S.B."/>
            <person name="Chen Z."/>
            <person name="Dunbar C."/>
            <person name="Freedman E."/>
            <person name="Gearin G."/>
            <person name="Goldberg J."/>
            <person name="Griggs A."/>
            <person name="Gujja S."/>
            <person name="Heiman D."/>
            <person name="Howarth C."/>
            <person name="Larson L."/>
            <person name="Lui A."/>
            <person name="MacDonald P.J.P."/>
            <person name="Montmayeur A."/>
            <person name="Murphy C."/>
            <person name="Neiman D."/>
            <person name="Pearson M."/>
            <person name="Priest M."/>
            <person name="Roberts A."/>
            <person name="Saif S."/>
            <person name="Shea T."/>
            <person name="Shenoy N."/>
            <person name="Sisk P."/>
            <person name="Stolte C."/>
            <person name="Sykes S."/>
            <person name="Wortman J."/>
            <person name="Nusbaum C."/>
            <person name="Birren B."/>
        </authorList>
    </citation>
    <scope>NUCLEOTIDE SEQUENCE</scope>
    <source>
        <strain evidence="7">26406</strain>
    </source>
</reference>
<dbReference type="OrthoDB" id="4975800at2759"/>
<dbReference type="GO" id="GO:0019369">
    <property type="term" value="P:arachidonate metabolic process"/>
    <property type="evidence" value="ECO:0007669"/>
    <property type="project" value="TreeGrafter"/>
</dbReference>
<feature type="domain" description="PNPLA" evidence="6">
    <location>
        <begin position="555"/>
        <end position="766"/>
    </location>
</feature>
<dbReference type="GO" id="GO:0016020">
    <property type="term" value="C:membrane"/>
    <property type="evidence" value="ECO:0007669"/>
    <property type="project" value="TreeGrafter"/>
</dbReference>
<reference evidence="7" key="2">
    <citation type="submission" date="2014-02" db="EMBL/GenBank/DDBJ databases">
        <title>Annotation of the Genome Sequence of Fusarium oxysporum f. sp. melonis 26406.</title>
        <authorList>
            <consortium name="The Broad Institute Genomics Platform"/>
            <person name="Ma L.-J."/>
            <person name="Corby-Kistler H."/>
            <person name="Broz K."/>
            <person name="Gale L.R."/>
            <person name="Jonkers W."/>
            <person name="O'Donnell K."/>
            <person name="Ploetz R."/>
            <person name="Steinberg C."/>
            <person name="Schwartz D.C."/>
            <person name="VanEtten H."/>
            <person name="Zhou S."/>
            <person name="Young S.K."/>
            <person name="Zeng Q."/>
            <person name="Gargeya S."/>
            <person name="Fitzgerald M."/>
            <person name="Abouelleil A."/>
            <person name="Alvarado L."/>
            <person name="Chapman S.B."/>
            <person name="Gainer-Dewar J."/>
            <person name="Goldberg J."/>
            <person name="Griggs A."/>
            <person name="Gujja S."/>
            <person name="Hansen M."/>
            <person name="Howarth C."/>
            <person name="Imamovic A."/>
            <person name="Ireland A."/>
            <person name="Larimer J."/>
            <person name="McCowan C."/>
            <person name="Murphy C."/>
            <person name="Pearson M."/>
            <person name="Poon T.W."/>
            <person name="Priest M."/>
            <person name="Roberts A."/>
            <person name="Saif S."/>
            <person name="Shea T."/>
            <person name="Sykes S."/>
            <person name="Wortman J."/>
            <person name="Nusbaum C."/>
            <person name="Birren B."/>
        </authorList>
    </citation>
    <scope>NUCLEOTIDE SEQUENCE</scope>
    <source>
        <strain evidence="7">26406</strain>
    </source>
</reference>
<evidence type="ECO:0000256" key="1">
    <source>
        <dbReference type="ARBA" id="ARBA00022801"/>
    </source>
</evidence>
<dbReference type="HOGENOM" id="CLU_003059_1_1_1"/>
<dbReference type="GO" id="GO:0046486">
    <property type="term" value="P:glycerolipid metabolic process"/>
    <property type="evidence" value="ECO:0007669"/>
    <property type="project" value="UniProtKB-ARBA"/>
</dbReference>
<organism evidence="7">
    <name type="scientific">Fusarium oxysporum f. sp. melonis 26406</name>
    <dbReference type="NCBI Taxonomy" id="1089452"/>
    <lineage>
        <taxon>Eukaryota</taxon>
        <taxon>Fungi</taxon>
        <taxon>Dikarya</taxon>
        <taxon>Ascomycota</taxon>
        <taxon>Pezizomycotina</taxon>
        <taxon>Sordariomycetes</taxon>
        <taxon>Hypocreomycetidae</taxon>
        <taxon>Hypocreales</taxon>
        <taxon>Nectriaceae</taxon>
        <taxon>Fusarium</taxon>
        <taxon>Fusarium oxysporum species complex</taxon>
    </lineage>
</organism>
<accession>W9ZB14</accession>
<keyword evidence="1 4" id="KW-0378">Hydrolase</keyword>
<dbReference type="CDD" id="cd07199">
    <property type="entry name" value="Pat17_PNPLA8_PNPLA9_like"/>
    <property type="match status" value="1"/>
</dbReference>
<protein>
    <recommendedName>
        <fullName evidence="6">PNPLA domain-containing protein</fullName>
    </recommendedName>
</protein>
<feature type="region of interest" description="Disordered" evidence="5">
    <location>
        <begin position="416"/>
        <end position="448"/>
    </location>
</feature>
<feature type="short sequence motif" description="GXGXXG" evidence="4">
    <location>
        <begin position="559"/>
        <end position="564"/>
    </location>
</feature>
<dbReference type="Pfam" id="PF01734">
    <property type="entry name" value="Patatin"/>
    <property type="match status" value="1"/>
</dbReference>
<dbReference type="Gene3D" id="3.40.1090.10">
    <property type="entry name" value="Cytosolic phospholipase A2 catalytic domain"/>
    <property type="match status" value="1"/>
</dbReference>
<feature type="compositionally biased region" description="Polar residues" evidence="5">
    <location>
        <begin position="416"/>
        <end position="430"/>
    </location>
</feature>
<gene>
    <name evidence="7" type="ORF">FOMG_17885</name>
</gene>